<dbReference type="InParanoid" id="A0A316VRI1"/>
<protein>
    <submittedName>
        <fullName evidence="1">Uncharacterized protein</fullName>
    </submittedName>
</protein>
<dbReference type="Proteomes" id="UP000245783">
    <property type="component" value="Unassembled WGS sequence"/>
</dbReference>
<dbReference type="AlphaFoldDB" id="A0A316VRI1"/>
<proteinExistence type="predicted"/>
<sequence>MPFARFISCLLSSSSAGRYVADVGSSPTHSIRVFFFFFFTARAGRVLSTAHADFVLQLTLFSANALRIVPHSKASTCLGLWCEAQQRALAVQGRNHLRVRGALPFTKVTSRRSVTARVW</sequence>
<dbReference type="EMBL" id="KZ819536">
    <property type="protein sequence ID" value="PWN38791.1"/>
    <property type="molecule type" value="Genomic_DNA"/>
</dbReference>
<dbReference type="RefSeq" id="XP_025365951.1">
    <property type="nucleotide sequence ID" value="XM_025517600.1"/>
</dbReference>
<accession>A0A316VRI1</accession>
<dbReference type="GeneID" id="37039470"/>
<evidence type="ECO:0000313" key="1">
    <source>
        <dbReference type="EMBL" id="PWN38791.1"/>
    </source>
</evidence>
<name>A0A316VRI1_9BASI</name>
<keyword evidence="2" id="KW-1185">Reference proteome</keyword>
<reference evidence="1 2" key="1">
    <citation type="journal article" date="2018" name="Mol. Biol. Evol.">
        <title>Broad Genomic Sampling Reveals a Smut Pathogenic Ancestry of the Fungal Clade Ustilaginomycotina.</title>
        <authorList>
            <person name="Kijpornyongpan T."/>
            <person name="Mondo S.J."/>
            <person name="Barry K."/>
            <person name="Sandor L."/>
            <person name="Lee J."/>
            <person name="Lipzen A."/>
            <person name="Pangilinan J."/>
            <person name="LaButti K."/>
            <person name="Hainaut M."/>
            <person name="Henrissat B."/>
            <person name="Grigoriev I.V."/>
            <person name="Spatafora J.W."/>
            <person name="Aime M.C."/>
        </authorList>
    </citation>
    <scope>NUCLEOTIDE SEQUENCE [LARGE SCALE GENOMIC DNA]</scope>
    <source>
        <strain evidence="1 2">MCA 4658</strain>
    </source>
</reference>
<evidence type="ECO:0000313" key="2">
    <source>
        <dbReference type="Proteomes" id="UP000245783"/>
    </source>
</evidence>
<gene>
    <name evidence="1" type="ORF">IE81DRAFT_74692</name>
</gene>
<organism evidence="1 2">
    <name type="scientific">Ceraceosorus guamensis</name>
    <dbReference type="NCBI Taxonomy" id="1522189"/>
    <lineage>
        <taxon>Eukaryota</taxon>
        <taxon>Fungi</taxon>
        <taxon>Dikarya</taxon>
        <taxon>Basidiomycota</taxon>
        <taxon>Ustilaginomycotina</taxon>
        <taxon>Exobasidiomycetes</taxon>
        <taxon>Ceraceosorales</taxon>
        <taxon>Ceraceosoraceae</taxon>
        <taxon>Ceraceosorus</taxon>
    </lineage>
</organism>